<dbReference type="Pfam" id="PF01312">
    <property type="entry name" value="Bac_export_2"/>
    <property type="match status" value="1"/>
</dbReference>
<reference evidence="4" key="1">
    <citation type="journal article" date="2019" name="Int. J. Syst. Evol. Microbiol.">
        <title>The Global Catalogue of Microorganisms (GCM) 10K type strain sequencing project: providing services to taxonomists for standard genome sequencing and annotation.</title>
        <authorList>
            <consortium name="The Broad Institute Genomics Platform"/>
            <consortium name="The Broad Institute Genome Sequencing Center for Infectious Disease"/>
            <person name="Wu L."/>
            <person name="Ma J."/>
        </authorList>
    </citation>
    <scope>NUCLEOTIDE SEQUENCE [LARGE SCALE GENOMIC DNA]</scope>
    <source>
        <strain evidence="4">CGMCC 1.3685</strain>
    </source>
</reference>
<dbReference type="SUPFAM" id="SSF160544">
    <property type="entry name" value="EscU C-terminal domain-like"/>
    <property type="match status" value="1"/>
</dbReference>
<comment type="caution">
    <text evidence="3">The sequence shown here is derived from an EMBL/GenBank/DDBJ whole genome shotgun (WGS) entry which is preliminary data.</text>
</comment>
<feature type="compositionally biased region" description="Basic and acidic residues" evidence="1">
    <location>
        <begin position="1"/>
        <end position="22"/>
    </location>
</feature>
<name>A0ABQ2DRX5_9MICC</name>
<feature type="transmembrane region" description="Helical" evidence="2">
    <location>
        <begin position="86"/>
        <end position="107"/>
    </location>
</feature>
<keyword evidence="3" id="KW-0969">Cilium</keyword>
<feature type="region of interest" description="Disordered" evidence="1">
    <location>
        <begin position="350"/>
        <end position="373"/>
    </location>
</feature>
<dbReference type="PRINTS" id="PR00950">
    <property type="entry name" value="TYPE3IMSPROT"/>
</dbReference>
<feature type="transmembrane region" description="Helical" evidence="2">
    <location>
        <begin position="144"/>
        <end position="167"/>
    </location>
</feature>
<dbReference type="Gene3D" id="3.40.1690.10">
    <property type="entry name" value="secretion proteins EscU"/>
    <property type="match status" value="1"/>
</dbReference>
<gene>
    <name evidence="3" type="ORF">GCM10007173_30350</name>
</gene>
<dbReference type="EMBL" id="BMKX01000009">
    <property type="protein sequence ID" value="GGJ69535.1"/>
    <property type="molecule type" value="Genomic_DNA"/>
</dbReference>
<accession>A0ABQ2DRX5</accession>
<keyword evidence="2" id="KW-0812">Transmembrane</keyword>
<keyword evidence="4" id="KW-1185">Reference proteome</keyword>
<feature type="transmembrane region" description="Helical" evidence="2">
    <location>
        <begin position="187"/>
        <end position="207"/>
    </location>
</feature>
<sequence length="373" mass="40037">MSQDSGERSEKATAQRMKEVHSKGKMTRSQDLAAWLGIGAAAVMLPGVITRGREAASESLYLLDGIALDPQPGTLITVLGDGMSTLGFILGPLFAVVLVVVVATAAIQGGIRFRTFKLDPANLNLLTGVQRVFGFQALWQGIKALLKVVVIGLVLWFVIASLMPLLLQSGSLPLSSLLSASSEGTASLIRASVIAGLVLAAADVFMVQRRNRKHTRMTRKEVTDENKRSEGDPLIKSQRRARAMDMSRNRMIAAVADADVVIINPTHVAVALRYQRGVAAPKVVARGADHVATRIREEAADKKVPMVRDIPLARSLHSECQLGDEIPVECYNDVARVLAFVMSLKARGASTGVHASPNPRSSTAARDHGRNQS</sequence>
<keyword evidence="3" id="KW-0966">Cell projection</keyword>
<dbReference type="GeneID" id="303305376"/>
<evidence type="ECO:0000256" key="2">
    <source>
        <dbReference type="SAM" id="Phobius"/>
    </source>
</evidence>
<evidence type="ECO:0000313" key="3">
    <source>
        <dbReference type="EMBL" id="GGJ69535.1"/>
    </source>
</evidence>
<feature type="transmembrane region" description="Helical" evidence="2">
    <location>
        <begin position="32"/>
        <end position="49"/>
    </location>
</feature>
<protein>
    <submittedName>
        <fullName evidence="3">Flagellar biosynthesis protein FlhB</fullName>
    </submittedName>
</protein>
<keyword evidence="3" id="KW-0282">Flagellum</keyword>
<dbReference type="InterPro" id="IPR006135">
    <property type="entry name" value="T3SS_substrate_exporter"/>
</dbReference>
<evidence type="ECO:0000313" key="4">
    <source>
        <dbReference type="Proteomes" id="UP000606115"/>
    </source>
</evidence>
<dbReference type="Proteomes" id="UP000606115">
    <property type="component" value="Unassembled WGS sequence"/>
</dbReference>
<feature type="region of interest" description="Disordered" evidence="1">
    <location>
        <begin position="1"/>
        <end position="25"/>
    </location>
</feature>
<dbReference type="InterPro" id="IPR029025">
    <property type="entry name" value="T3SS_substrate_exporter_C"/>
</dbReference>
<dbReference type="PANTHER" id="PTHR30531:SF12">
    <property type="entry name" value="FLAGELLAR BIOSYNTHETIC PROTEIN FLHB"/>
    <property type="match status" value="1"/>
</dbReference>
<organism evidence="3 4">
    <name type="scientific">Glutamicibacter ardleyensis</name>
    <dbReference type="NCBI Taxonomy" id="225894"/>
    <lineage>
        <taxon>Bacteria</taxon>
        <taxon>Bacillati</taxon>
        <taxon>Actinomycetota</taxon>
        <taxon>Actinomycetes</taxon>
        <taxon>Micrococcales</taxon>
        <taxon>Micrococcaceae</taxon>
        <taxon>Glutamicibacter</taxon>
    </lineage>
</organism>
<dbReference type="RefSeq" id="WP_188686793.1">
    <property type="nucleotide sequence ID" value="NZ_BMKX01000009.1"/>
</dbReference>
<keyword evidence="2" id="KW-0472">Membrane</keyword>
<dbReference type="Gene3D" id="6.10.250.2080">
    <property type="match status" value="1"/>
</dbReference>
<proteinExistence type="predicted"/>
<keyword evidence="2" id="KW-1133">Transmembrane helix</keyword>
<dbReference type="PANTHER" id="PTHR30531">
    <property type="entry name" value="FLAGELLAR BIOSYNTHETIC PROTEIN FLHB"/>
    <property type="match status" value="1"/>
</dbReference>
<evidence type="ECO:0000256" key="1">
    <source>
        <dbReference type="SAM" id="MobiDB-lite"/>
    </source>
</evidence>